<comment type="caution">
    <text evidence="12">The sequence shown here is derived from an EMBL/GenBank/DDBJ whole genome shotgun (WGS) entry which is preliminary data.</text>
</comment>
<evidence type="ECO:0000313" key="13">
    <source>
        <dbReference type="Proteomes" id="UP000320791"/>
    </source>
</evidence>
<evidence type="ECO:0000256" key="9">
    <source>
        <dbReference type="HAMAP-Rule" id="MF_00104"/>
    </source>
</evidence>
<keyword evidence="9" id="KW-0699">rRNA-binding</keyword>
<dbReference type="RefSeq" id="WP_146323509.1">
    <property type="nucleotide sequence ID" value="NZ_BAABLR010000027.1"/>
</dbReference>
<name>A0A5C5USI3_9CORY</name>
<reference evidence="12 13" key="1">
    <citation type="submission" date="2019-08" db="EMBL/GenBank/DDBJ databases">
        <authorList>
            <person name="Lei W."/>
        </authorList>
    </citation>
    <scope>NUCLEOTIDE SEQUENCE [LARGE SCALE GENOMIC DNA]</scope>
    <source>
        <strain evidence="12 13">CCUG 58627</strain>
    </source>
</reference>
<dbReference type="SMART" id="SM00358">
    <property type="entry name" value="DSRM"/>
    <property type="match status" value="1"/>
</dbReference>
<comment type="subcellular location">
    <subcellularLocation>
        <location evidence="9">Cytoplasm</location>
    </subcellularLocation>
</comment>
<dbReference type="GO" id="GO:0010468">
    <property type="term" value="P:regulation of gene expression"/>
    <property type="evidence" value="ECO:0007669"/>
    <property type="project" value="TreeGrafter"/>
</dbReference>
<dbReference type="PANTHER" id="PTHR11207:SF0">
    <property type="entry name" value="RIBONUCLEASE 3"/>
    <property type="match status" value="1"/>
</dbReference>
<dbReference type="GO" id="GO:0006397">
    <property type="term" value="P:mRNA processing"/>
    <property type="evidence" value="ECO:0007669"/>
    <property type="project" value="UniProtKB-UniRule"/>
</dbReference>
<dbReference type="GO" id="GO:0019843">
    <property type="term" value="F:rRNA binding"/>
    <property type="evidence" value="ECO:0007669"/>
    <property type="project" value="UniProtKB-KW"/>
</dbReference>
<keyword evidence="9" id="KW-0963">Cytoplasm</keyword>
<evidence type="ECO:0000313" key="12">
    <source>
        <dbReference type="EMBL" id="TWT28747.1"/>
    </source>
</evidence>
<evidence type="ECO:0000259" key="11">
    <source>
        <dbReference type="PROSITE" id="PS50142"/>
    </source>
</evidence>
<evidence type="ECO:0000256" key="3">
    <source>
        <dbReference type="ARBA" id="ARBA00022552"/>
    </source>
</evidence>
<feature type="domain" description="DRBM" evidence="10">
    <location>
        <begin position="176"/>
        <end position="244"/>
    </location>
</feature>
<dbReference type="PROSITE" id="PS00517">
    <property type="entry name" value="RNASE_3_1"/>
    <property type="match status" value="1"/>
</dbReference>
<keyword evidence="7 9" id="KW-0378">Hydrolase</keyword>
<dbReference type="SUPFAM" id="SSF69065">
    <property type="entry name" value="RNase III domain-like"/>
    <property type="match status" value="1"/>
</dbReference>
<comment type="function">
    <text evidence="9">Digests double-stranded RNA. Involved in the processing of primary rRNA transcript to yield the immediate precursors to the large and small rRNAs (23S and 16S). Processes some mRNAs, and tRNAs when they are encoded in the rRNA operon. Processes pre-crRNA and tracrRNA of type II CRISPR loci if present in the organism.</text>
</comment>
<dbReference type="GO" id="GO:0008033">
    <property type="term" value="P:tRNA processing"/>
    <property type="evidence" value="ECO:0007669"/>
    <property type="project" value="UniProtKB-KW"/>
</dbReference>
<evidence type="ECO:0000256" key="1">
    <source>
        <dbReference type="ARBA" id="ARBA00000109"/>
    </source>
</evidence>
<dbReference type="GO" id="GO:0003725">
    <property type="term" value="F:double-stranded RNA binding"/>
    <property type="evidence" value="ECO:0007669"/>
    <property type="project" value="TreeGrafter"/>
</dbReference>
<dbReference type="Proteomes" id="UP000320791">
    <property type="component" value="Unassembled WGS sequence"/>
</dbReference>
<evidence type="ECO:0000256" key="7">
    <source>
        <dbReference type="ARBA" id="ARBA00022801"/>
    </source>
</evidence>
<dbReference type="SUPFAM" id="SSF54768">
    <property type="entry name" value="dsRNA-binding domain-like"/>
    <property type="match status" value="1"/>
</dbReference>
<evidence type="ECO:0000256" key="5">
    <source>
        <dbReference type="ARBA" id="ARBA00022722"/>
    </source>
</evidence>
<comment type="similarity">
    <text evidence="2">Belongs to the ribonuclease III family.</text>
</comment>
<keyword evidence="5 9" id="KW-0540">Nuclease</keyword>
<organism evidence="12 13">
    <name type="scientific">Corynebacterium canis</name>
    <dbReference type="NCBI Taxonomy" id="679663"/>
    <lineage>
        <taxon>Bacteria</taxon>
        <taxon>Bacillati</taxon>
        <taxon>Actinomycetota</taxon>
        <taxon>Actinomycetes</taxon>
        <taxon>Mycobacteriales</taxon>
        <taxon>Corynebacteriaceae</taxon>
        <taxon>Corynebacterium</taxon>
    </lineage>
</organism>
<dbReference type="OrthoDB" id="9805026at2"/>
<evidence type="ECO:0000256" key="2">
    <source>
        <dbReference type="ARBA" id="ARBA00010183"/>
    </source>
</evidence>
<evidence type="ECO:0000259" key="10">
    <source>
        <dbReference type="PROSITE" id="PS50137"/>
    </source>
</evidence>
<keyword evidence="9" id="KW-0460">Magnesium</keyword>
<dbReference type="CDD" id="cd10845">
    <property type="entry name" value="DSRM_RNAse_III_family"/>
    <property type="match status" value="1"/>
</dbReference>
<dbReference type="GO" id="GO:0006364">
    <property type="term" value="P:rRNA processing"/>
    <property type="evidence" value="ECO:0007669"/>
    <property type="project" value="UniProtKB-UniRule"/>
</dbReference>
<dbReference type="HAMAP" id="MF_00104">
    <property type="entry name" value="RNase_III"/>
    <property type="match status" value="1"/>
</dbReference>
<dbReference type="Pfam" id="PF00035">
    <property type="entry name" value="dsrm"/>
    <property type="match status" value="1"/>
</dbReference>
<evidence type="ECO:0000256" key="8">
    <source>
        <dbReference type="ARBA" id="ARBA00022884"/>
    </source>
</evidence>
<dbReference type="SMART" id="SM00535">
    <property type="entry name" value="RIBOc"/>
    <property type="match status" value="1"/>
</dbReference>
<dbReference type="AlphaFoldDB" id="A0A5C5USI3"/>
<dbReference type="EMBL" id="VOHM01000003">
    <property type="protein sequence ID" value="TWT28747.1"/>
    <property type="molecule type" value="Genomic_DNA"/>
</dbReference>
<dbReference type="PROSITE" id="PS50142">
    <property type="entry name" value="RNASE_3_2"/>
    <property type="match status" value="1"/>
</dbReference>
<feature type="binding site" evidence="9">
    <location>
        <position position="138"/>
    </location>
    <ligand>
        <name>Mg(2+)</name>
        <dbReference type="ChEBI" id="CHEBI:18420"/>
    </ligand>
</feature>
<dbReference type="Gene3D" id="1.10.1520.10">
    <property type="entry name" value="Ribonuclease III domain"/>
    <property type="match status" value="1"/>
</dbReference>
<dbReference type="InterPro" id="IPR000999">
    <property type="entry name" value="RNase_III_dom"/>
</dbReference>
<dbReference type="PROSITE" id="PS50137">
    <property type="entry name" value="DS_RBD"/>
    <property type="match status" value="1"/>
</dbReference>
<protein>
    <recommendedName>
        <fullName evidence="9">Ribonuclease 3</fullName>
        <ecNumber evidence="9">3.1.26.3</ecNumber>
    </recommendedName>
    <alternativeName>
        <fullName evidence="9">Ribonuclease III</fullName>
        <shortName evidence="9">RNase III</shortName>
    </alternativeName>
</protein>
<feature type="active site" evidence="9">
    <location>
        <position position="138"/>
    </location>
</feature>
<comment type="catalytic activity">
    <reaction evidence="1 9">
        <text>Endonucleolytic cleavage to 5'-phosphomonoester.</text>
        <dbReference type="EC" id="3.1.26.3"/>
    </reaction>
</comment>
<evidence type="ECO:0000256" key="6">
    <source>
        <dbReference type="ARBA" id="ARBA00022759"/>
    </source>
</evidence>
<feature type="active site" evidence="9">
    <location>
        <position position="66"/>
    </location>
</feature>
<comment type="subunit">
    <text evidence="9">Homodimer.</text>
</comment>
<keyword evidence="9" id="KW-0819">tRNA processing</keyword>
<dbReference type="NCBIfam" id="TIGR02191">
    <property type="entry name" value="RNaseIII"/>
    <property type="match status" value="1"/>
</dbReference>
<dbReference type="CDD" id="cd00593">
    <property type="entry name" value="RIBOc"/>
    <property type="match status" value="1"/>
</dbReference>
<keyword evidence="8 9" id="KW-0694">RNA-binding</keyword>
<dbReference type="InterPro" id="IPR014720">
    <property type="entry name" value="dsRBD_dom"/>
</dbReference>
<gene>
    <name evidence="9" type="primary">rnc</name>
    <name evidence="12" type="ORF">FRX94_02340</name>
</gene>
<dbReference type="Pfam" id="PF14622">
    <property type="entry name" value="Ribonucleas_3_3"/>
    <property type="match status" value="1"/>
</dbReference>
<feature type="binding site" evidence="9">
    <location>
        <position position="62"/>
    </location>
    <ligand>
        <name>Mg(2+)</name>
        <dbReference type="ChEBI" id="CHEBI:18420"/>
    </ligand>
</feature>
<dbReference type="FunFam" id="1.10.1520.10:FF:000001">
    <property type="entry name" value="Ribonuclease 3"/>
    <property type="match status" value="1"/>
</dbReference>
<keyword evidence="9" id="KW-0479">Metal-binding</keyword>
<dbReference type="GO" id="GO:0005737">
    <property type="term" value="C:cytoplasm"/>
    <property type="evidence" value="ECO:0007669"/>
    <property type="project" value="UniProtKB-SubCell"/>
</dbReference>
<dbReference type="InterPro" id="IPR036389">
    <property type="entry name" value="RNase_III_sf"/>
</dbReference>
<accession>A0A5C5USI3</accession>
<dbReference type="GO" id="GO:0046872">
    <property type="term" value="F:metal ion binding"/>
    <property type="evidence" value="ECO:0007669"/>
    <property type="project" value="UniProtKB-KW"/>
</dbReference>
<feature type="binding site" evidence="9">
    <location>
        <position position="135"/>
    </location>
    <ligand>
        <name>Mg(2+)</name>
        <dbReference type="ChEBI" id="CHEBI:18420"/>
    </ligand>
</feature>
<evidence type="ECO:0000256" key="4">
    <source>
        <dbReference type="ARBA" id="ARBA00022664"/>
    </source>
</evidence>
<dbReference type="InterPro" id="IPR011907">
    <property type="entry name" value="RNase_III"/>
</dbReference>
<comment type="cofactor">
    <cofactor evidence="9">
        <name>Mg(2+)</name>
        <dbReference type="ChEBI" id="CHEBI:18420"/>
    </cofactor>
</comment>
<keyword evidence="3 9" id="KW-0698">rRNA processing</keyword>
<keyword evidence="4 9" id="KW-0507">mRNA processing</keyword>
<dbReference type="Gene3D" id="3.30.160.20">
    <property type="match status" value="1"/>
</dbReference>
<dbReference type="PANTHER" id="PTHR11207">
    <property type="entry name" value="RIBONUCLEASE III"/>
    <property type="match status" value="1"/>
</dbReference>
<keyword evidence="6 9" id="KW-0255">Endonuclease</keyword>
<keyword evidence="13" id="KW-1185">Reference proteome</keyword>
<dbReference type="GO" id="GO:0004525">
    <property type="term" value="F:ribonuclease III activity"/>
    <property type="evidence" value="ECO:0007669"/>
    <property type="project" value="UniProtKB-UniRule"/>
</dbReference>
<proteinExistence type="inferred from homology"/>
<feature type="domain" description="RNase III" evidence="11">
    <location>
        <begin position="39"/>
        <end position="149"/>
    </location>
</feature>
<sequence>MTRRKRRVSGQEAVDQAFAAVDHTPLLDALGVQLPETALKQALTHRSIANENGNLPHNERLEFLGDAVLGLSVAGALFELHPESPESIISKMRATLVSRYGLSDIAREIHLGDHVLLGIGEESMGGRDRVSILADTMEAVFGAIYLEHGFHATRDVILRLYGDKLKTASAKGINADWKTSLQERLAERGLPMAVYETTSTGPDHQRHFVATASVQGHELARGEGTAKKLAEQQAAHQAYLALQNTVDWEALHKDA</sequence>
<dbReference type="EC" id="3.1.26.3" evidence="9"/>